<name>A0A086XVY5_9RHOB</name>
<dbReference type="eggNOG" id="COG5416">
    <property type="taxonomic scope" value="Bacteria"/>
</dbReference>
<keyword evidence="4 5" id="KW-0472">Membrane</keyword>
<keyword evidence="1" id="KW-1003">Cell membrane</keyword>
<evidence type="ECO:0000313" key="8">
    <source>
        <dbReference type="Proteomes" id="UP000028824"/>
    </source>
</evidence>
<dbReference type="InterPro" id="IPR010445">
    <property type="entry name" value="LapA_dom"/>
</dbReference>
<evidence type="ECO:0000259" key="6">
    <source>
        <dbReference type="Pfam" id="PF06305"/>
    </source>
</evidence>
<keyword evidence="7" id="KW-0413">Isomerase</keyword>
<sequence length="117" mass="12929">MRLLRSLVLVLVALVLVVLALANRNIVELHLLPAAVGDFIGQDWTLRLPLFLVIFGGILAGVLLGFVWEWLRAHRTRASGQAAKKQLRKIERETAKAGATTDKPRDEVLALLDQSGR</sequence>
<evidence type="ECO:0000256" key="3">
    <source>
        <dbReference type="ARBA" id="ARBA00022989"/>
    </source>
</evidence>
<dbReference type="STRING" id="1105367.CG50_02450"/>
<keyword evidence="8" id="KW-1185">Reference proteome</keyword>
<comment type="caution">
    <text evidence="7">The sequence shown here is derived from an EMBL/GenBank/DDBJ whole genome shotgun (WGS) entry which is preliminary data.</text>
</comment>
<dbReference type="Proteomes" id="UP000028824">
    <property type="component" value="Unassembled WGS sequence"/>
</dbReference>
<dbReference type="GO" id="GO:0016853">
    <property type="term" value="F:isomerase activity"/>
    <property type="evidence" value="ECO:0007669"/>
    <property type="project" value="UniProtKB-KW"/>
</dbReference>
<dbReference type="OrthoDB" id="7689797at2"/>
<keyword evidence="3 5" id="KW-1133">Transmembrane helix</keyword>
<proteinExistence type="predicted"/>
<accession>A0A086XVY5</accession>
<reference evidence="7 8" key="1">
    <citation type="submission" date="2014-03" db="EMBL/GenBank/DDBJ databases">
        <title>Genome of Paenirhodobacter enshiensis DW2-9.</title>
        <authorList>
            <person name="Wang D."/>
            <person name="Wang G."/>
        </authorList>
    </citation>
    <scope>NUCLEOTIDE SEQUENCE [LARGE SCALE GENOMIC DNA]</scope>
    <source>
        <strain evidence="7 8">DW2-9</strain>
    </source>
</reference>
<feature type="transmembrane region" description="Helical" evidence="5">
    <location>
        <begin position="48"/>
        <end position="71"/>
    </location>
</feature>
<keyword evidence="2 5" id="KW-0812">Transmembrane</keyword>
<dbReference type="AlphaFoldDB" id="A0A086XVY5"/>
<dbReference type="Pfam" id="PF06305">
    <property type="entry name" value="LapA_dom"/>
    <property type="match status" value="1"/>
</dbReference>
<protein>
    <submittedName>
        <fullName evidence="7">Phosphoribosylanthranilate isomerase</fullName>
    </submittedName>
</protein>
<evidence type="ECO:0000313" key="7">
    <source>
        <dbReference type="EMBL" id="KFI26185.1"/>
    </source>
</evidence>
<evidence type="ECO:0000256" key="5">
    <source>
        <dbReference type="SAM" id="Phobius"/>
    </source>
</evidence>
<dbReference type="EMBL" id="JFZB01000016">
    <property type="protein sequence ID" value="KFI26185.1"/>
    <property type="molecule type" value="Genomic_DNA"/>
</dbReference>
<gene>
    <name evidence="7" type="ORF">CG50_02450</name>
</gene>
<evidence type="ECO:0000256" key="1">
    <source>
        <dbReference type="ARBA" id="ARBA00022475"/>
    </source>
</evidence>
<evidence type="ECO:0000256" key="4">
    <source>
        <dbReference type="ARBA" id="ARBA00023136"/>
    </source>
</evidence>
<feature type="domain" description="Lipopolysaccharide assembly protein A" evidence="6">
    <location>
        <begin position="43"/>
        <end position="94"/>
    </location>
</feature>
<evidence type="ECO:0000256" key="2">
    <source>
        <dbReference type="ARBA" id="ARBA00022692"/>
    </source>
</evidence>
<organism evidence="7 8">
    <name type="scientific">Paenirhodobacter enshiensis</name>
    <dbReference type="NCBI Taxonomy" id="1105367"/>
    <lineage>
        <taxon>Bacteria</taxon>
        <taxon>Pseudomonadati</taxon>
        <taxon>Pseudomonadota</taxon>
        <taxon>Alphaproteobacteria</taxon>
        <taxon>Rhodobacterales</taxon>
        <taxon>Rhodobacter group</taxon>
        <taxon>Paenirhodobacter</taxon>
    </lineage>
</organism>
<dbReference type="GO" id="GO:0005886">
    <property type="term" value="C:plasma membrane"/>
    <property type="evidence" value="ECO:0007669"/>
    <property type="project" value="InterPro"/>
</dbReference>